<dbReference type="EMBL" id="CAJVPQ010007112">
    <property type="protein sequence ID" value="CAG8693053.1"/>
    <property type="molecule type" value="Genomic_DNA"/>
</dbReference>
<name>A0A9N9ET87_9GLOM</name>
<accession>A0A9N9ET87</accession>
<evidence type="ECO:0000313" key="2">
    <source>
        <dbReference type="Proteomes" id="UP000789570"/>
    </source>
</evidence>
<protein>
    <submittedName>
        <fullName evidence="1">15787_t:CDS:1</fullName>
    </submittedName>
</protein>
<gene>
    <name evidence="1" type="ORF">FCALED_LOCUS13069</name>
</gene>
<comment type="caution">
    <text evidence="1">The sequence shown here is derived from an EMBL/GenBank/DDBJ whole genome shotgun (WGS) entry which is preliminary data.</text>
</comment>
<dbReference type="AlphaFoldDB" id="A0A9N9ET87"/>
<evidence type="ECO:0000313" key="1">
    <source>
        <dbReference type="EMBL" id="CAG8693053.1"/>
    </source>
</evidence>
<proteinExistence type="predicted"/>
<feature type="non-terminal residue" evidence="1">
    <location>
        <position position="1"/>
    </location>
</feature>
<sequence>ELKRIMRQTYELFSARGISSLYTIQFQYMRPKHLAEMKENDFYKQLMTEVRKQRQQELELLHSQELVN</sequence>
<keyword evidence="2" id="KW-1185">Reference proteome</keyword>
<reference evidence="1" key="1">
    <citation type="submission" date="2021-06" db="EMBL/GenBank/DDBJ databases">
        <authorList>
            <person name="Kallberg Y."/>
            <person name="Tangrot J."/>
            <person name="Rosling A."/>
        </authorList>
    </citation>
    <scope>NUCLEOTIDE SEQUENCE</scope>
    <source>
        <strain evidence="1">UK204</strain>
    </source>
</reference>
<organism evidence="1 2">
    <name type="scientific">Funneliformis caledonium</name>
    <dbReference type="NCBI Taxonomy" id="1117310"/>
    <lineage>
        <taxon>Eukaryota</taxon>
        <taxon>Fungi</taxon>
        <taxon>Fungi incertae sedis</taxon>
        <taxon>Mucoromycota</taxon>
        <taxon>Glomeromycotina</taxon>
        <taxon>Glomeromycetes</taxon>
        <taxon>Glomerales</taxon>
        <taxon>Glomeraceae</taxon>
        <taxon>Funneliformis</taxon>
    </lineage>
</organism>
<dbReference type="Proteomes" id="UP000789570">
    <property type="component" value="Unassembled WGS sequence"/>
</dbReference>